<reference evidence="2" key="1">
    <citation type="submission" date="2023-06" db="EMBL/GenBank/DDBJ databases">
        <authorList>
            <consortium name="Lawrence Berkeley National Laboratory"/>
            <person name="Ahrendt S."/>
            <person name="Sahu N."/>
            <person name="Indic B."/>
            <person name="Wong-Bajracharya J."/>
            <person name="Merenyi Z."/>
            <person name="Ke H.-M."/>
            <person name="Monk M."/>
            <person name="Kocsube S."/>
            <person name="Drula E."/>
            <person name="Lipzen A."/>
            <person name="Balint B."/>
            <person name="Henrissat B."/>
            <person name="Andreopoulos B."/>
            <person name="Martin F.M."/>
            <person name="Harder C.B."/>
            <person name="Rigling D."/>
            <person name="Ford K.L."/>
            <person name="Foster G.D."/>
            <person name="Pangilinan J."/>
            <person name="Papanicolaou A."/>
            <person name="Barry K."/>
            <person name="LaButti K."/>
            <person name="Viragh M."/>
            <person name="Koriabine M."/>
            <person name="Yan M."/>
            <person name="Riley R."/>
            <person name="Champramary S."/>
            <person name="Plett K.L."/>
            <person name="Tsai I.J."/>
            <person name="Slot J."/>
            <person name="Sipos G."/>
            <person name="Plett J."/>
            <person name="Nagy L.G."/>
            <person name="Grigoriev I.V."/>
        </authorList>
    </citation>
    <scope>NUCLEOTIDE SEQUENCE</scope>
    <source>
        <strain evidence="2">HWK02</strain>
    </source>
</reference>
<accession>A0AA39TTI9</accession>
<protein>
    <submittedName>
        <fullName evidence="2">Uncharacterized protein</fullName>
    </submittedName>
</protein>
<gene>
    <name evidence="2" type="ORF">EDD18DRAFT_1349119</name>
</gene>
<feature type="compositionally biased region" description="Polar residues" evidence="1">
    <location>
        <begin position="50"/>
        <end position="60"/>
    </location>
</feature>
<evidence type="ECO:0000256" key="1">
    <source>
        <dbReference type="SAM" id="MobiDB-lite"/>
    </source>
</evidence>
<feature type="region of interest" description="Disordered" evidence="1">
    <location>
        <begin position="41"/>
        <end position="75"/>
    </location>
</feature>
<dbReference type="AlphaFoldDB" id="A0AA39TTI9"/>
<organism evidence="2 3">
    <name type="scientific">Armillaria luteobubalina</name>
    <dbReference type="NCBI Taxonomy" id="153913"/>
    <lineage>
        <taxon>Eukaryota</taxon>
        <taxon>Fungi</taxon>
        <taxon>Dikarya</taxon>
        <taxon>Basidiomycota</taxon>
        <taxon>Agaricomycotina</taxon>
        <taxon>Agaricomycetes</taxon>
        <taxon>Agaricomycetidae</taxon>
        <taxon>Agaricales</taxon>
        <taxon>Marasmiineae</taxon>
        <taxon>Physalacriaceae</taxon>
        <taxon>Armillaria</taxon>
    </lineage>
</organism>
<evidence type="ECO:0000313" key="3">
    <source>
        <dbReference type="Proteomes" id="UP001175228"/>
    </source>
</evidence>
<keyword evidence="3" id="KW-1185">Reference proteome</keyword>
<comment type="caution">
    <text evidence="2">The sequence shown here is derived from an EMBL/GenBank/DDBJ whole genome shotgun (WGS) entry which is preliminary data.</text>
</comment>
<sequence>MTPSTGCPCKYHTIEEQQQAHAASSARCHECYRYKASINHERHRKHRTQHGNQSNTQPSVQRVVPQKTVQPSNAKPTKTLANMMLECIACTNDEFMVLIKRQPHVYADRLFLAFMAMVTVETLDGDDSQICDGITKIGELIDSVNKHEATILNVAGVGQELAEAHEYRDCMEEVQKWLEDILCSYFTNMLYIQ</sequence>
<evidence type="ECO:0000313" key="2">
    <source>
        <dbReference type="EMBL" id="KAK0500246.1"/>
    </source>
</evidence>
<dbReference type="Proteomes" id="UP001175228">
    <property type="component" value="Unassembled WGS sequence"/>
</dbReference>
<name>A0AA39TTI9_9AGAR</name>
<proteinExistence type="predicted"/>
<dbReference type="EMBL" id="JAUEPU010000008">
    <property type="protein sequence ID" value="KAK0500246.1"/>
    <property type="molecule type" value="Genomic_DNA"/>
</dbReference>